<reference evidence="1" key="1">
    <citation type="journal article" date="2013" name="Environ. Microbiol.">
        <title>Microbiota from the distal guts of lean and obese adolescents exhibit partial functional redundancy besides clear differences in community structure.</title>
        <authorList>
            <person name="Ferrer M."/>
            <person name="Ruiz A."/>
            <person name="Lanza F."/>
            <person name="Haange S.B."/>
            <person name="Oberbach A."/>
            <person name="Till H."/>
            <person name="Bargiela R."/>
            <person name="Campoy C."/>
            <person name="Segura M.T."/>
            <person name="Richter M."/>
            <person name="von Bergen M."/>
            <person name="Seifert J."/>
            <person name="Suarez A."/>
        </authorList>
    </citation>
    <scope>NUCLEOTIDE SEQUENCE</scope>
</reference>
<proteinExistence type="predicted"/>
<accession>K1U2G4</accession>
<name>K1U2G4_9ZZZZ</name>
<dbReference type="EMBL" id="AJWZ01001340">
    <property type="protein sequence ID" value="EKC74084.1"/>
    <property type="molecule type" value="Genomic_DNA"/>
</dbReference>
<sequence length="102" mass="12462">MKLIYNNIIPFKGFKAMNLFGLCFVRKGMKMSEKDINHESIHTAQMKELLYIPFYLIYFGEWLVRLFMKGNAYRNISFEKEAYNNEKDLTYLNRRKHYGMWR</sequence>
<dbReference type="AlphaFoldDB" id="K1U2G4"/>
<evidence type="ECO:0008006" key="2">
    <source>
        <dbReference type="Google" id="ProtNLM"/>
    </source>
</evidence>
<gene>
    <name evidence="1" type="ORF">OBE_02060</name>
</gene>
<comment type="caution">
    <text evidence="1">The sequence shown here is derived from an EMBL/GenBank/DDBJ whole genome shotgun (WGS) entry which is preliminary data.</text>
</comment>
<protein>
    <recommendedName>
        <fullName evidence="2">Zincin superfamily protease</fullName>
    </recommendedName>
</protein>
<organism evidence="1">
    <name type="scientific">human gut metagenome</name>
    <dbReference type="NCBI Taxonomy" id="408170"/>
    <lineage>
        <taxon>unclassified sequences</taxon>
        <taxon>metagenomes</taxon>
        <taxon>organismal metagenomes</taxon>
    </lineage>
</organism>
<evidence type="ECO:0000313" key="1">
    <source>
        <dbReference type="EMBL" id="EKC74084.1"/>
    </source>
</evidence>